<dbReference type="InterPro" id="IPR044878">
    <property type="entry name" value="UbiA_sf"/>
</dbReference>
<evidence type="ECO:0000256" key="2">
    <source>
        <dbReference type="ARBA" id="ARBA00022475"/>
    </source>
</evidence>
<keyword evidence="5 6" id="KW-0472">Membrane</keyword>
<feature type="transmembrane region" description="Helical" evidence="6">
    <location>
        <begin position="49"/>
        <end position="68"/>
    </location>
</feature>
<dbReference type="GO" id="GO:0016765">
    <property type="term" value="F:transferase activity, transferring alkyl or aryl (other than methyl) groups"/>
    <property type="evidence" value="ECO:0007669"/>
    <property type="project" value="InterPro"/>
</dbReference>
<evidence type="ECO:0000256" key="1">
    <source>
        <dbReference type="ARBA" id="ARBA00004141"/>
    </source>
</evidence>
<dbReference type="PANTHER" id="PTHR42723:SF1">
    <property type="entry name" value="CHLOROPHYLL SYNTHASE, CHLOROPLASTIC"/>
    <property type="match status" value="1"/>
</dbReference>
<dbReference type="Proteomes" id="UP000600139">
    <property type="component" value="Unassembled WGS sequence"/>
</dbReference>
<proteinExistence type="predicted"/>
<comment type="subcellular location">
    <subcellularLocation>
        <location evidence="1">Membrane</location>
        <topology evidence="1">Multi-pass membrane protein</topology>
    </subcellularLocation>
</comment>
<evidence type="ECO:0000313" key="8">
    <source>
        <dbReference type="Proteomes" id="UP000600139"/>
    </source>
</evidence>
<sequence length="310" mass="34037">MNREGKLHALLSTARVANVPSVVSNVWVGVILGMLRYQSDHFTPLPRQGLLLLPLAGVFLYLSGNFFNDWMDRKWDETHRPERALPRRLFSPTLYAATAALLATLGLASAFAASHPSGWVAMGIAFSIIIYTLVHKRTTWGVIPMGLCRALLPLMGSVALFPYLDYVWPAAAALFCYIVGLSLTARYESLAEPPKWIGVMSRGLLLGVAVLVVWGNKKQFVEFAPNVAGVLPYLLWTSLSLRIWRKPIPVLVSRLLAGIPLVDAITLLPVSAMLFQGSADFLNPWAFACMLIPIIAFVSALLLQRLAPAT</sequence>
<reference evidence="7" key="1">
    <citation type="submission" date="2021-01" db="EMBL/GenBank/DDBJ databases">
        <title>Modified the classification status of verrucomicrobia.</title>
        <authorList>
            <person name="Feng X."/>
        </authorList>
    </citation>
    <scope>NUCLEOTIDE SEQUENCE</scope>
    <source>
        <strain evidence="7">JCM 18052</strain>
    </source>
</reference>
<feature type="transmembrane region" description="Helical" evidence="6">
    <location>
        <begin position="256"/>
        <end position="275"/>
    </location>
</feature>
<dbReference type="RefSeq" id="WP_200349112.1">
    <property type="nucleotide sequence ID" value="NZ_BAABHZ010000005.1"/>
</dbReference>
<keyword evidence="2" id="KW-1003">Cell membrane</keyword>
<feature type="transmembrane region" description="Helical" evidence="6">
    <location>
        <begin position="196"/>
        <end position="215"/>
    </location>
</feature>
<accession>A0A934QZL9</accession>
<feature type="transmembrane region" description="Helical" evidence="6">
    <location>
        <begin position="16"/>
        <end position="37"/>
    </location>
</feature>
<organism evidence="7 8">
    <name type="scientific">Luteolibacter yonseiensis</name>
    <dbReference type="NCBI Taxonomy" id="1144680"/>
    <lineage>
        <taxon>Bacteria</taxon>
        <taxon>Pseudomonadati</taxon>
        <taxon>Verrucomicrobiota</taxon>
        <taxon>Verrucomicrobiia</taxon>
        <taxon>Verrucomicrobiales</taxon>
        <taxon>Verrucomicrobiaceae</taxon>
        <taxon>Luteolibacter</taxon>
    </lineage>
</organism>
<evidence type="ECO:0000256" key="4">
    <source>
        <dbReference type="ARBA" id="ARBA00022989"/>
    </source>
</evidence>
<keyword evidence="4 6" id="KW-1133">Transmembrane helix</keyword>
<evidence type="ECO:0000256" key="6">
    <source>
        <dbReference type="SAM" id="Phobius"/>
    </source>
</evidence>
<name>A0A934QZL9_9BACT</name>
<dbReference type="Pfam" id="PF01040">
    <property type="entry name" value="UbiA"/>
    <property type="match status" value="1"/>
</dbReference>
<comment type="caution">
    <text evidence="7">The sequence shown here is derived from an EMBL/GenBank/DDBJ whole genome shotgun (WGS) entry which is preliminary data.</text>
</comment>
<protein>
    <submittedName>
        <fullName evidence="7">UbiA family prenyltransferase</fullName>
    </submittedName>
</protein>
<gene>
    <name evidence="7" type="ORF">JIN84_00825</name>
</gene>
<dbReference type="PANTHER" id="PTHR42723">
    <property type="entry name" value="CHLOROPHYLL SYNTHASE"/>
    <property type="match status" value="1"/>
</dbReference>
<feature type="transmembrane region" description="Helical" evidence="6">
    <location>
        <begin position="227"/>
        <end position="244"/>
    </location>
</feature>
<feature type="transmembrane region" description="Helical" evidence="6">
    <location>
        <begin position="117"/>
        <end position="134"/>
    </location>
</feature>
<feature type="transmembrane region" description="Helical" evidence="6">
    <location>
        <begin position="166"/>
        <end position="184"/>
    </location>
</feature>
<evidence type="ECO:0000256" key="5">
    <source>
        <dbReference type="ARBA" id="ARBA00023136"/>
    </source>
</evidence>
<dbReference type="InterPro" id="IPR000537">
    <property type="entry name" value="UbiA_prenyltransferase"/>
</dbReference>
<dbReference type="Gene3D" id="1.10.357.140">
    <property type="entry name" value="UbiA prenyltransferase"/>
    <property type="match status" value="1"/>
</dbReference>
<feature type="transmembrane region" description="Helical" evidence="6">
    <location>
        <begin position="281"/>
        <end position="303"/>
    </location>
</feature>
<evidence type="ECO:0000256" key="3">
    <source>
        <dbReference type="ARBA" id="ARBA00022692"/>
    </source>
</evidence>
<feature type="transmembrane region" description="Helical" evidence="6">
    <location>
        <begin position="141"/>
        <end position="160"/>
    </location>
</feature>
<dbReference type="InterPro" id="IPR050475">
    <property type="entry name" value="Prenyltransferase_related"/>
</dbReference>
<dbReference type="AlphaFoldDB" id="A0A934QZL9"/>
<dbReference type="EMBL" id="JAENIK010000001">
    <property type="protein sequence ID" value="MBK1814151.1"/>
    <property type="molecule type" value="Genomic_DNA"/>
</dbReference>
<feature type="transmembrane region" description="Helical" evidence="6">
    <location>
        <begin position="89"/>
        <end position="111"/>
    </location>
</feature>
<dbReference type="GO" id="GO:0016020">
    <property type="term" value="C:membrane"/>
    <property type="evidence" value="ECO:0007669"/>
    <property type="project" value="UniProtKB-SubCell"/>
</dbReference>
<keyword evidence="3 6" id="KW-0812">Transmembrane</keyword>
<evidence type="ECO:0000313" key="7">
    <source>
        <dbReference type="EMBL" id="MBK1814151.1"/>
    </source>
</evidence>
<keyword evidence="8" id="KW-1185">Reference proteome</keyword>